<keyword evidence="2" id="KW-1185">Reference proteome</keyword>
<dbReference type="PROSITE" id="PS51257">
    <property type="entry name" value="PROKAR_LIPOPROTEIN"/>
    <property type="match status" value="1"/>
</dbReference>
<gene>
    <name evidence="1" type="ORF">PB01_09090</name>
</gene>
<protein>
    <recommendedName>
        <fullName evidence="3">Lipoprotein</fullName>
    </recommendedName>
</protein>
<dbReference type="Proteomes" id="UP000325517">
    <property type="component" value="Chromosome"/>
</dbReference>
<dbReference type="KEGG" id="psyo:PB01_09090"/>
<evidence type="ECO:0008006" key="3">
    <source>
        <dbReference type="Google" id="ProtNLM"/>
    </source>
</evidence>
<sequence>MRKTISIILFLLLVVLLSACNGKTSTFFGENENWIVKFNINKNNGSIEGTFIAEYKGGNLEELLNKEVLYEVGFKEPTSGGVGFLNDEGVLEGTAFKKSCYSNCDGSELVFNVIIDGKEENIMLNKK</sequence>
<dbReference type="AlphaFoldDB" id="A0A5J6SM42"/>
<evidence type="ECO:0000313" key="2">
    <source>
        <dbReference type="Proteomes" id="UP000325517"/>
    </source>
</evidence>
<proteinExistence type="predicted"/>
<evidence type="ECO:0000313" key="1">
    <source>
        <dbReference type="EMBL" id="QFF98976.1"/>
    </source>
</evidence>
<dbReference type="OrthoDB" id="2989717at2"/>
<reference evidence="1 2" key="1">
    <citation type="submission" date="2018-07" db="EMBL/GenBank/DDBJ databases">
        <title>Complete genome sequence of Psychrobacillus sp. PB01, isolated from iceberg, and comparative genome analysis of Psychrobacillus strains.</title>
        <authorList>
            <person name="Lee P.C."/>
        </authorList>
    </citation>
    <scope>NUCLEOTIDE SEQUENCE [LARGE SCALE GENOMIC DNA]</scope>
    <source>
        <strain evidence="1 2">PB01</strain>
    </source>
</reference>
<organism evidence="1 2">
    <name type="scientific">Psychrobacillus glaciei</name>
    <dbReference type="NCBI Taxonomy" id="2283160"/>
    <lineage>
        <taxon>Bacteria</taxon>
        <taxon>Bacillati</taxon>
        <taxon>Bacillota</taxon>
        <taxon>Bacilli</taxon>
        <taxon>Bacillales</taxon>
        <taxon>Bacillaceae</taxon>
        <taxon>Psychrobacillus</taxon>
    </lineage>
</organism>
<accession>A0A5J6SM42</accession>
<dbReference type="RefSeq" id="WP_151699907.1">
    <property type="nucleotide sequence ID" value="NZ_CP031223.1"/>
</dbReference>
<name>A0A5J6SM42_9BACI</name>
<dbReference type="EMBL" id="CP031223">
    <property type="protein sequence ID" value="QFF98976.1"/>
    <property type="molecule type" value="Genomic_DNA"/>
</dbReference>